<feature type="compositionally biased region" description="Low complexity" evidence="2">
    <location>
        <begin position="702"/>
        <end position="718"/>
    </location>
</feature>
<dbReference type="AlphaFoldDB" id="A0AAN8I2I3"/>
<evidence type="ECO:0000256" key="1">
    <source>
        <dbReference type="SAM" id="Coils"/>
    </source>
</evidence>
<feature type="coiled-coil region" evidence="1">
    <location>
        <begin position="47"/>
        <end position="81"/>
    </location>
</feature>
<feature type="compositionally biased region" description="Polar residues" evidence="2">
    <location>
        <begin position="682"/>
        <end position="694"/>
    </location>
</feature>
<dbReference type="Proteomes" id="UP001316803">
    <property type="component" value="Unassembled WGS sequence"/>
</dbReference>
<feature type="compositionally biased region" description="Low complexity" evidence="2">
    <location>
        <begin position="630"/>
        <end position="648"/>
    </location>
</feature>
<accession>A0AAN8I2I3</accession>
<dbReference type="PANTHER" id="PTHR19321:SF41">
    <property type="entry name" value="FASCETTO-RELATED"/>
    <property type="match status" value="1"/>
</dbReference>
<dbReference type="PANTHER" id="PTHR19321">
    <property type="entry name" value="PROTEIN REGULATOR OF CYTOKINESIS 1 PRC1-RELATED"/>
    <property type="match status" value="1"/>
</dbReference>
<proteinExistence type="predicted"/>
<dbReference type="EMBL" id="JAKLMC020000021">
    <property type="protein sequence ID" value="KAK5951302.1"/>
    <property type="molecule type" value="Genomic_DNA"/>
</dbReference>
<dbReference type="Gene3D" id="1.20.58.1520">
    <property type="match status" value="1"/>
</dbReference>
<keyword evidence="4" id="KW-1185">Reference proteome</keyword>
<feature type="compositionally biased region" description="Low complexity" evidence="2">
    <location>
        <begin position="531"/>
        <end position="553"/>
    </location>
</feature>
<organism evidence="3 4">
    <name type="scientific">Knufia fluminis</name>
    <dbReference type="NCBI Taxonomy" id="191047"/>
    <lineage>
        <taxon>Eukaryota</taxon>
        <taxon>Fungi</taxon>
        <taxon>Dikarya</taxon>
        <taxon>Ascomycota</taxon>
        <taxon>Pezizomycotina</taxon>
        <taxon>Eurotiomycetes</taxon>
        <taxon>Chaetothyriomycetidae</taxon>
        <taxon>Chaetothyriales</taxon>
        <taxon>Trichomeriaceae</taxon>
        <taxon>Knufia</taxon>
    </lineage>
</organism>
<dbReference type="Pfam" id="PF03999">
    <property type="entry name" value="MAP65_ASE1"/>
    <property type="match status" value="1"/>
</dbReference>
<evidence type="ECO:0000256" key="2">
    <source>
        <dbReference type="SAM" id="MobiDB-lite"/>
    </source>
</evidence>
<dbReference type="InterPro" id="IPR007145">
    <property type="entry name" value="MAP65_Ase1_PRC1"/>
</dbReference>
<dbReference type="GO" id="GO:0005737">
    <property type="term" value="C:cytoplasm"/>
    <property type="evidence" value="ECO:0007669"/>
    <property type="project" value="TreeGrafter"/>
</dbReference>
<reference evidence="3 4" key="1">
    <citation type="submission" date="2022-12" db="EMBL/GenBank/DDBJ databases">
        <title>Genomic features and morphological characterization of a novel Knufia sp. strain isolated from spacecraft assembly facility.</title>
        <authorList>
            <person name="Teixeira M."/>
            <person name="Chander A.M."/>
            <person name="Stajich J.E."/>
            <person name="Venkateswaran K."/>
        </authorList>
    </citation>
    <scope>NUCLEOTIDE SEQUENCE [LARGE SCALE GENOMIC DNA]</scope>
    <source>
        <strain evidence="3 4">FJI-L2-BK-P2</strain>
    </source>
</reference>
<keyword evidence="1" id="KW-0175">Coiled coil</keyword>
<evidence type="ECO:0000313" key="3">
    <source>
        <dbReference type="EMBL" id="KAK5951302.1"/>
    </source>
</evidence>
<dbReference type="GO" id="GO:0008017">
    <property type="term" value="F:microtubule binding"/>
    <property type="evidence" value="ECO:0007669"/>
    <property type="project" value="InterPro"/>
</dbReference>
<name>A0AAN8I2I3_9EURO</name>
<protein>
    <submittedName>
        <fullName evidence="3">Microtubule bundling protein</fullName>
    </submittedName>
</protein>
<feature type="compositionally biased region" description="Basic and acidic residues" evidence="2">
    <location>
        <begin position="727"/>
        <end position="741"/>
    </location>
</feature>
<feature type="coiled-coil region" evidence="1">
    <location>
        <begin position="234"/>
        <end position="261"/>
    </location>
</feature>
<feature type="region of interest" description="Disordered" evidence="2">
    <location>
        <begin position="679"/>
        <end position="766"/>
    </location>
</feature>
<feature type="compositionally biased region" description="Polar residues" evidence="2">
    <location>
        <begin position="580"/>
        <end position="600"/>
    </location>
</feature>
<dbReference type="GO" id="GO:1990023">
    <property type="term" value="C:mitotic spindle midzone"/>
    <property type="evidence" value="ECO:0007669"/>
    <property type="project" value="TreeGrafter"/>
</dbReference>
<sequence length="792" mass="89461">MPGAMDTSFLQNQVTTIIGQLHSIFDEIGVPRNERESRETELFTALSETLNNQLRLANGEKTQLTEEAQNIINTIKQMEKSLEDDKDYGYNLNTRDMKVTYPLVDCLRDLKEKYNTVSRLHRERFEQVKKLVQALESYSSHLESSFIKIKLPPTNSNSCPPTFDLSPSYVAKLDEEFTRVYDEYNKRVNVVQTTSEEIVRLWSDLGIPQAQTDSTIVQNYRESPEQLGLHQSDMDRLKGRRDKLVEEKRSREKRLKDIKATIENLWDRLGVQEPDRKAFLAANRGCGLRTINEYEDELARLNELKRQNLHLFVEDARVRIQELWDALYFSEEEMLDFTPAFSDVYSDALLSAHEAEIERLLTLKDQRAPILAQIEKHRSLISDRDALSASAADASRLLLKPQKGEKRDPGKLLREEKMRKRIAKELPKVAADLAKTLQKYEDEYGRPFLVHGESYLEELEALEVKAPPPRSKTPNGLPPRSKTPAPAPAAKPAPAKSIQPPRPKSAIGNSSVSRPGARTPASTRPAIARNPPSSTTQTSQSSQPPSRIPQSPSKLPARVPLGNMQHGGNSPERRRAAPHQLTQSCDTSMLQHSFAQSTRSMGPPRAPPPRMRNMYEPPAEQTPATMAPYSVSNRPPSALSSSTSEASSKFVRPVSPEDVYDDRERMSYMSASLIDREKHYHQNMSYQSSVQQNPPREASRQTSNTSSNLTTGTTASGSENWETYSDASEREAEREPRDGYHSKVYGKRAGGPYGHMAPPPKMRVQERIDERDENAMRVNGSDAAWSECSETF</sequence>
<comment type="caution">
    <text evidence="3">The sequence shown here is derived from an EMBL/GenBank/DDBJ whole genome shotgun (WGS) entry which is preliminary data.</text>
</comment>
<feature type="region of interest" description="Disordered" evidence="2">
    <location>
        <begin position="463"/>
        <end position="664"/>
    </location>
</feature>
<evidence type="ECO:0000313" key="4">
    <source>
        <dbReference type="Proteomes" id="UP001316803"/>
    </source>
</evidence>
<dbReference type="GO" id="GO:0051256">
    <property type="term" value="P:mitotic spindle midzone assembly"/>
    <property type="evidence" value="ECO:0007669"/>
    <property type="project" value="TreeGrafter"/>
</dbReference>
<gene>
    <name evidence="3" type="primary">ASE1</name>
    <name evidence="3" type="ORF">OHC33_007720</name>
</gene>